<evidence type="ECO:0000313" key="2">
    <source>
        <dbReference type="Proteomes" id="UP000299102"/>
    </source>
</evidence>
<accession>A0A4C1VFJ2</accession>
<organism evidence="1 2">
    <name type="scientific">Eumeta variegata</name>
    <name type="common">Bagworm moth</name>
    <name type="synonym">Eumeta japonica</name>
    <dbReference type="NCBI Taxonomy" id="151549"/>
    <lineage>
        <taxon>Eukaryota</taxon>
        <taxon>Metazoa</taxon>
        <taxon>Ecdysozoa</taxon>
        <taxon>Arthropoda</taxon>
        <taxon>Hexapoda</taxon>
        <taxon>Insecta</taxon>
        <taxon>Pterygota</taxon>
        <taxon>Neoptera</taxon>
        <taxon>Endopterygota</taxon>
        <taxon>Lepidoptera</taxon>
        <taxon>Glossata</taxon>
        <taxon>Ditrysia</taxon>
        <taxon>Tineoidea</taxon>
        <taxon>Psychidae</taxon>
        <taxon>Oiketicinae</taxon>
        <taxon>Eumeta</taxon>
    </lineage>
</organism>
<protein>
    <submittedName>
        <fullName evidence="1">Uncharacterized protein</fullName>
    </submittedName>
</protein>
<comment type="caution">
    <text evidence="1">The sequence shown here is derived from an EMBL/GenBank/DDBJ whole genome shotgun (WGS) entry which is preliminary data.</text>
</comment>
<dbReference type="EMBL" id="BGZK01000332">
    <property type="protein sequence ID" value="GBP37360.1"/>
    <property type="molecule type" value="Genomic_DNA"/>
</dbReference>
<evidence type="ECO:0000313" key="1">
    <source>
        <dbReference type="EMBL" id="GBP37360.1"/>
    </source>
</evidence>
<gene>
    <name evidence="1" type="ORF">EVAR_22822_1</name>
</gene>
<dbReference type="AlphaFoldDB" id="A0A4C1VFJ2"/>
<dbReference type="Proteomes" id="UP000299102">
    <property type="component" value="Unassembled WGS sequence"/>
</dbReference>
<sequence>MRTTRDSGAIKNGSLCGILKVYAISPRAAEWPAFSAHQKASFIIAGPFDRRAGRNRRSRAGRRLIDSSNAH</sequence>
<reference evidence="1 2" key="1">
    <citation type="journal article" date="2019" name="Commun. Biol.">
        <title>The bagworm genome reveals a unique fibroin gene that provides high tensile strength.</title>
        <authorList>
            <person name="Kono N."/>
            <person name="Nakamura H."/>
            <person name="Ohtoshi R."/>
            <person name="Tomita M."/>
            <person name="Numata K."/>
            <person name="Arakawa K."/>
        </authorList>
    </citation>
    <scope>NUCLEOTIDE SEQUENCE [LARGE SCALE GENOMIC DNA]</scope>
</reference>
<keyword evidence="2" id="KW-1185">Reference proteome</keyword>
<name>A0A4C1VFJ2_EUMVA</name>
<proteinExistence type="predicted"/>